<feature type="compositionally biased region" description="Low complexity" evidence="1">
    <location>
        <begin position="129"/>
        <end position="153"/>
    </location>
</feature>
<feature type="region of interest" description="Disordered" evidence="1">
    <location>
        <begin position="1"/>
        <end position="31"/>
    </location>
</feature>
<feature type="compositionally biased region" description="Low complexity" evidence="1">
    <location>
        <begin position="216"/>
        <end position="257"/>
    </location>
</feature>
<dbReference type="Proteomes" id="UP000225277">
    <property type="component" value="Unassembled WGS sequence"/>
</dbReference>
<feature type="region of interest" description="Disordered" evidence="1">
    <location>
        <begin position="129"/>
        <end position="319"/>
    </location>
</feature>
<feature type="compositionally biased region" description="Low complexity" evidence="1">
    <location>
        <begin position="12"/>
        <end position="29"/>
    </location>
</feature>
<feature type="compositionally biased region" description="Polar residues" evidence="1">
    <location>
        <begin position="289"/>
        <end position="301"/>
    </location>
</feature>
<dbReference type="AlphaFoldDB" id="A0A2D3UMC6"/>
<dbReference type="GeneID" id="35596328"/>
<dbReference type="RefSeq" id="XP_023622008.1">
    <property type="nucleotide sequence ID" value="XM_023766240.1"/>
</dbReference>
<dbReference type="EMBL" id="FJUY01000001">
    <property type="protein sequence ID" value="CZT15111.1"/>
    <property type="molecule type" value="Genomic_DNA"/>
</dbReference>
<organism evidence="2 3">
    <name type="scientific">Ramularia collo-cygni</name>
    <dbReference type="NCBI Taxonomy" id="112498"/>
    <lineage>
        <taxon>Eukaryota</taxon>
        <taxon>Fungi</taxon>
        <taxon>Dikarya</taxon>
        <taxon>Ascomycota</taxon>
        <taxon>Pezizomycotina</taxon>
        <taxon>Dothideomycetes</taxon>
        <taxon>Dothideomycetidae</taxon>
        <taxon>Mycosphaerellales</taxon>
        <taxon>Mycosphaerellaceae</taxon>
        <taxon>Ramularia</taxon>
    </lineage>
</organism>
<name>A0A2D3UMC6_9PEZI</name>
<dbReference type="PRINTS" id="PR01217">
    <property type="entry name" value="PRICHEXTENSN"/>
</dbReference>
<sequence length="421" mass="43390">MPYSAATSEGHAAPTSATPTTTSATSASPRQVNIQANFMPEPDTPEMSDFMRKFHTIADVTFTPTNGMTFTISQSAPTGTMKTTPGGFRFHIGGGPQLPAAVDSPENTKEMRFLSSIMDDIVEKSTIAPSPAAATTTSSSSPSSAAAMTTSSSDVAPMATMTSSPDVAPMATMTSSSDVAPMATMTSSSDASSMVATTTPHPDVESSPTTTPHPDAPMATMPSSSSASSAATMTSSSSSRIPTDPTTTTPPASPSKSPFDDPIFGPDDRLPGDHIIDDIPPVGAPTDSAVPSKSSIPTDPSGTPPASTPKGLFSDPFVPHDRYIHHDNIDDFPPVVPTDFVVPPKSSIPKDPSGTPPASTPTDFLDDLTLDPHINYDPEVISPKFHVPSKPSNPTNPSGTPKSSIPTDAPSTTAPPLARRG</sequence>
<evidence type="ECO:0000313" key="3">
    <source>
        <dbReference type="Proteomes" id="UP000225277"/>
    </source>
</evidence>
<reference evidence="2 3" key="1">
    <citation type="submission" date="2016-03" db="EMBL/GenBank/DDBJ databases">
        <authorList>
            <person name="Ploux O."/>
        </authorList>
    </citation>
    <scope>NUCLEOTIDE SEQUENCE [LARGE SCALE GENOMIC DNA]</scope>
    <source>
        <strain evidence="2 3">URUG2</strain>
    </source>
</reference>
<accession>A0A2D3UMC6</accession>
<evidence type="ECO:0000256" key="1">
    <source>
        <dbReference type="SAM" id="MobiDB-lite"/>
    </source>
</evidence>
<feature type="compositionally biased region" description="Low complexity" evidence="1">
    <location>
        <begin position="182"/>
        <end position="199"/>
    </location>
</feature>
<protein>
    <submittedName>
        <fullName evidence="2">Uncharacterized protein</fullName>
    </submittedName>
</protein>
<feature type="compositionally biased region" description="Basic and acidic residues" evidence="1">
    <location>
        <begin position="266"/>
        <end position="277"/>
    </location>
</feature>
<feature type="compositionally biased region" description="Polar residues" evidence="1">
    <location>
        <begin position="390"/>
        <end position="414"/>
    </location>
</feature>
<feature type="region of interest" description="Disordered" evidence="1">
    <location>
        <begin position="343"/>
        <end position="421"/>
    </location>
</feature>
<proteinExistence type="predicted"/>
<keyword evidence="3" id="KW-1185">Reference proteome</keyword>
<gene>
    <name evidence="2" type="ORF">RCC_01009</name>
</gene>
<evidence type="ECO:0000313" key="2">
    <source>
        <dbReference type="EMBL" id="CZT15111.1"/>
    </source>
</evidence>